<evidence type="ECO:0000259" key="16">
    <source>
        <dbReference type="SMART" id="SM00904"/>
    </source>
</evidence>
<keyword evidence="8 15" id="KW-0547">Nucleotide-binding</keyword>
<dbReference type="FunFam" id="3.40.50.620:FF:000021">
    <property type="entry name" value="Riboflavin biosynthesis protein"/>
    <property type="match status" value="1"/>
</dbReference>
<comment type="catalytic activity">
    <reaction evidence="14 15">
        <text>FMN + ATP + H(+) = FAD + diphosphate</text>
        <dbReference type="Rhea" id="RHEA:17237"/>
        <dbReference type="ChEBI" id="CHEBI:15378"/>
        <dbReference type="ChEBI" id="CHEBI:30616"/>
        <dbReference type="ChEBI" id="CHEBI:33019"/>
        <dbReference type="ChEBI" id="CHEBI:57692"/>
        <dbReference type="ChEBI" id="CHEBI:58210"/>
        <dbReference type="EC" id="2.7.7.2"/>
    </reaction>
</comment>
<keyword evidence="5 15" id="KW-0288">FMN</keyword>
<evidence type="ECO:0000256" key="12">
    <source>
        <dbReference type="ARBA" id="ARBA00023268"/>
    </source>
</evidence>
<comment type="pathway">
    <text evidence="2 15">Cofactor biosynthesis; FAD biosynthesis; FAD from FMN: step 1/1.</text>
</comment>
<dbReference type="InterPro" id="IPR023468">
    <property type="entry name" value="Riboflavin_kinase"/>
</dbReference>
<dbReference type="SUPFAM" id="SSF82114">
    <property type="entry name" value="Riboflavin kinase-like"/>
    <property type="match status" value="1"/>
</dbReference>
<keyword evidence="4 15" id="KW-0285">Flavoprotein</keyword>
<evidence type="ECO:0000313" key="17">
    <source>
        <dbReference type="EMBL" id="OGH04265.1"/>
    </source>
</evidence>
<comment type="similarity">
    <text evidence="15">Belongs to the ribF family.</text>
</comment>
<evidence type="ECO:0000256" key="15">
    <source>
        <dbReference type="PIRNR" id="PIRNR004491"/>
    </source>
</evidence>
<proteinExistence type="inferred from homology"/>
<dbReference type="InterPro" id="IPR014729">
    <property type="entry name" value="Rossmann-like_a/b/a_fold"/>
</dbReference>
<evidence type="ECO:0000256" key="7">
    <source>
        <dbReference type="ARBA" id="ARBA00022695"/>
    </source>
</evidence>
<dbReference type="NCBIfam" id="TIGR00083">
    <property type="entry name" value="ribF"/>
    <property type="match status" value="1"/>
</dbReference>
<dbReference type="PANTHER" id="PTHR22749">
    <property type="entry name" value="RIBOFLAVIN KINASE/FMN ADENYLYLTRANSFERASE"/>
    <property type="match status" value="1"/>
</dbReference>
<comment type="catalytic activity">
    <reaction evidence="13 15">
        <text>riboflavin + ATP = FMN + ADP + H(+)</text>
        <dbReference type="Rhea" id="RHEA:14357"/>
        <dbReference type="ChEBI" id="CHEBI:15378"/>
        <dbReference type="ChEBI" id="CHEBI:30616"/>
        <dbReference type="ChEBI" id="CHEBI:57986"/>
        <dbReference type="ChEBI" id="CHEBI:58210"/>
        <dbReference type="ChEBI" id="CHEBI:456216"/>
        <dbReference type="EC" id="2.7.1.26"/>
    </reaction>
</comment>
<dbReference type="GO" id="GO:0008531">
    <property type="term" value="F:riboflavin kinase activity"/>
    <property type="evidence" value="ECO:0007669"/>
    <property type="project" value="UniProtKB-UniRule"/>
</dbReference>
<dbReference type="UniPathway" id="UPA00277">
    <property type="reaction ID" value="UER00407"/>
</dbReference>
<keyword evidence="11 15" id="KW-0067">ATP-binding</keyword>
<keyword evidence="12" id="KW-0511">Multifunctional enzyme</keyword>
<dbReference type="EMBL" id="MFNF01000005">
    <property type="protein sequence ID" value="OGH04265.1"/>
    <property type="molecule type" value="Genomic_DNA"/>
</dbReference>
<dbReference type="InterPro" id="IPR023465">
    <property type="entry name" value="Riboflavin_kinase_dom_sf"/>
</dbReference>
<organism evidence="17 18">
    <name type="scientific">Candidatus Lambdaproteobacteria bacterium RIFOXYD2_FULL_56_26</name>
    <dbReference type="NCBI Taxonomy" id="1817773"/>
    <lineage>
        <taxon>Bacteria</taxon>
        <taxon>Pseudomonadati</taxon>
        <taxon>Pseudomonadota</taxon>
        <taxon>Candidatus Lambdaproteobacteria</taxon>
    </lineage>
</organism>
<dbReference type="SMART" id="SM00904">
    <property type="entry name" value="Flavokinase"/>
    <property type="match status" value="1"/>
</dbReference>
<dbReference type="GO" id="GO:0003919">
    <property type="term" value="F:FMN adenylyltransferase activity"/>
    <property type="evidence" value="ECO:0007669"/>
    <property type="project" value="UniProtKB-UniRule"/>
</dbReference>
<dbReference type="Proteomes" id="UP000177583">
    <property type="component" value="Unassembled WGS sequence"/>
</dbReference>
<dbReference type="CDD" id="cd02064">
    <property type="entry name" value="FAD_synthetase_N"/>
    <property type="match status" value="1"/>
</dbReference>
<evidence type="ECO:0000256" key="9">
    <source>
        <dbReference type="ARBA" id="ARBA00022777"/>
    </source>
</evidence>
<evidence type="ECO:0000256" key="2">
    <source>
        <dbReference type="ARBA" id="ARBA00004726"/>
    </source>
</evidence>
<feature type="domain" description="Riboflavin kinase" evidence="16">
    <location>
        <begin position="182"/>
        <end position="305"/>
    </location>
</feature>
<evidence type="ECO:0000256" key="13">
    <source>
        <dbReference type="ARBA" id="ARBA00047880"/>
    </source>
</evidence>
<dbReference type="NCBIfam" id="NF004162">
    <property type="entry name" value="PRK05627.1-5"/>
    <property type="match status" value="1"/>
</dbReference>
<keyword evidence="9 15" id="KW-0418">Kinase</keyword>
<accession>A0A1F6H1L4</accession>
<keyword evidence="10 15" id="KW-0274">FAD</keyword>
<dbReference type="InterPro" id="IPR015864">
    <property type="entry name" value="FAD_synthase"/>
</dbReference>
<dbReference type="UniPathway" id="UPA00276">
    <property type="reaction ID" value="UER00406"/>
</dbReference>
<evidence type="ECO:0000256" key="3">
    <source>
        <dbReference type="ARBA" id="ARBA00005201"/>
    </source>
</evidence>
<evidence type="ECO:0000256" key="8">
    <source>
        <dbReference type="ARBA" id="ARBA00022741"/>
    </source>
</evidence>
<keyword evidence="7 15" id="KW-0548">Nucleotidyltransferase</keyword>
<dbReference type="PIRSF" id="PIRSF004491">
    <property type="entry name" value="FAD_Synth"/>
    <property type="match status" value="1"/>
</dbReference>
<dbReference type="Pfam" id="PF06574">
    <property type="entry name" value="FAD_syn"/>
    <property type="match status" value="1"/>
</dbReference>
<evidence type="ECO:0000256" key="5">
    <source>
        <dbReference type="ARBA" id="ARBA00022643"/>
    </source>
</evidence>
<dbReference type="EC" id="2.7.1.26" evidence="15"/>
<dbReference type="GO" id="GO:0006747">
    <property type="term" value="P:FAD biosynthetic process"/>
    <property type="evidence" value="ECO:0007669"/>
    <property type="project" value="UniProtKB-UniRule"/>
</dbReference>
<dbReference type="SUPFAM" id="SSF52374">
    <property type="entry name" value="Nucleotidylyl transferase"/>
    <property type="match status" value="1"/>
</dbReference>
<evidence type="ECO:0000256" key="4">
    <source>
        <dbReference type="ARBA" id="ARBA00022630"/>
    </source>
</evidence>
<dbReference type="AlphaFoldDB" id="A0A1F6H1L4"/>
<dbReference type="GO" id="GO:0009398">
    <property type="term" value="P:FMN biosynthetic process"/>
    <property type="evidence" value="ECO:0007669"/>
    <property type="project" value="UniProtKB-UniRule"/>
</dbReference>
<dbReference type="EC" id="2.7.7.2" evidence="15"/>
<gene>
    <name evidence="17" type="ORF">A2557_10720</name>
</gene>
<dbReference type="Pfam" id="PF01687">
    <property type="entry name" value="Flavokinase"/>
    <property type="match status" value="1"/>
</dbReference>
<dbReference type="PANTHER" id="PTHR22749:SF6">
    <property type="entry name" value="RIBOFLAVIN KINASE"/>
    <property type="match status" value="1"/>
</dbReference>
<reference evidence="17 18" key="1">
    <citation type="journal article" date="2016" name="Nat. Commun.">
        <title>Thousands of microbial genomes shed light on interconnected biogeochemical processes in an aquifer system.</title>
        <authorList>
            <person name="Anantharaman K."/>
            <person name="Brown C.T."/>
            <person name="Hug L.A."/>
            <person name="Sharon I."/>
            <person name="Castelle C.J."/>
            <person name="Probst A.J."/>
            <person name="Thomas B.C."/>
            <person name="Singh A."/>
            <person name="Wilkins M.J."/>
            <person name="Karaoz U."/>
            <person name="Brodie E.L."/>
            <person name="Williams K.H."/>
            <person name="Hubbard S.S."/>
            <person name="Banfield J.F."/>
        </authorList>
    </citation>
    <scope>NUCLEOTIDE SEQUENCE [LARGE SCALE GENOMIC DNA]</scope>
</reference>
<evidence type="ECO:0000256" key="10">
    <source>
        <dbReference type="ARBA" id="ARBA00022827"/>
    </source>
</evidence>
<evidence type="ECO:0000256" key="14">
    <source>
        <dbReference type="ARBA" id="ARBA00049494"/>
    </source>
</evidence>
<dbReference type="Gene3D" id="2.40.30.30">
    <property type="entry name" value="Riboflavin kinase-like"/>
    <property type="match status" value="1"/>
</dbReference>
<dbReference type="InterPro" id="IPR002606">
    <property type="entry name" value="Riboflavin_kinase_bac"/>
</dbReference>
<comment type="caution">
    <text evidence="17">The sequence shown here is derived from an EMBL/GenBank/DDBJ whole genome shotgun (WGS) entry which is preliminary data.</text>
</comment>
<comment type="pathway">
    <text evidence="3 15">Cofactor biosynthesis; FMN biosynthesis; FMN from riboflavin (ATP route): step 1/1.</text>
</comment>
<keyword evidence="6 15" id="KW-0808">Transferase</keyword>
<evidence type="ECO:0000313" key="18">
    <source>
        <dbReference type="Proteomes" id="UP000177583"/>
    </source>
</evidence>
<evidence type="ECO:0000256" key="6">
    <source>
        <dbReference type="ARBA" id="ARBA00022679"/>
    </source>
</evidence>
<evidence type="ECO:0000256" key="1">
    <source>
        <dbReference type="ARBA" id="ARBA00002121"/>
    </source>
</evidence>
<sequence>MDLLYRPFSTEPLTGHWSLLIGNFDGFHLGHQALVARLREEQQRLGTHSALLTFDPHPKEVLQPEVPFYQIYQNPTKWRLFAEAGVDACWIAPFTHAFASLSAAEFLDRLFGHISLKKILVGYDFNFGKSREGSAHLLEMECQRRGVEFEVLGPVKHQGITVSSSLIRNLLFEGEFDRAQEFLGRRFAIEGPVTPGHRKGHQLGFPTLNLPTSGLLPLKLGVYGVEVAYNGKLYPGVCNIGFKPTFEGQNLITEAHLFNFDQEIYGQFVQVFPVVFLRDEERFPSLEALSNQIAQDVAQARQYFGL</sequence>
<evidence type="ECO:0000256" key="11">
    <source>
        <dbReference type="ARBA" id="ARBA00022840"/>
    </source>
</evidence>
<name>A0A1F6H1L4_9PROT</name>
<dbReference type="InterPro" id="IPR015865">
    <property type="entry name" value="Riboflavin_kinase_bac/euk"/>
</dbReference>
<protein>
    <recommendedName>
        <fullName evidence="15">Riboflavin biosynthesis protein</fullName>
    </recommendedName>
    <domain>
        <recommendedName>
            <fullName evidence="15">Riboflavin kinase</fullName>
            <ecNumber evidence="15">2.7.1.26</ecNumber>
        </recommendedName>
        <alternativeName>
            <fullName evidence="15">Flavokinase</fullName>
        </alternativeName>
    </domain>
    <domain>
        <recommendedName>
            <fullName evidence="15">FMN adenylyltransferase</fullName>
            <ecNumber evidence="15">2.7.7.2</ecNumber>
        </recommendedName>
        <alternativeName>
            <fullName evidence="15">FAD pyrophosphorylase</fullName>
        </alternativeName>
        <alternativeName>
            <fullName evidence="15">FAD synthase</fullName>
        </alternativeName>
    </domain>
</protein>
<dbReference type="GO" id="GO:0005524">
    <property type="term" value="F:ATP binding"/>
    <property type="evidence" value="ECO:0007669"/>
    <property type="project" value="UniProtKB-UniRule"/>
</dbReference>
<dbReference type="GO" id="GO:0009231">
    <property type="term" value="P:riboflavin biosynthetic process"/>
    <property type="evidence" value="ECO:0007669"/>
    <property type="project" value="InterPro"/>
</dbReference>
<comment type="function">
    <text evidence="1">Catalyzes the phosphorylation of riboflavin to FMN followed by the adenylation of FMN to FAD.</text>
</comment>
<dbReference type="Gene3D" id="3.40.50.620">
    <property type="entry name" value="HUPs"/>
    <property type="match status" value="1"/>
</dbReference>